<dbReference type="GeneID" id="18910733"/>
<dbReference type="Proteomes" id="UP000008370">
    <property type="component" value="Unassembled WGS sequence"/>
</dbReference>
<dbReference type="EMBL" id="JH930469">
    <property type="protein sequence ID" value="EKM58761.1"/>
    <property type="molecule type" value="Genomic_DNA"/>
</dbReference>
<organism evidence="1 2">
    <name type="scientific">Phanerochaete carnosa (strain HHB-10118-sp)</name>
    <name type="common">White-rot fungus</name>
    <name type="synonym">Peniophora carnosa</name>
    <dbReference type="NCBI Taxonomy" id="650164"/>
    <lineage>
        <taxon>Eukaryota</taxon>
        <taxon>Fungi</taxon>
        <taxon>Dikarya</taxon>
        <taxon>Basidiomycota</taxon>
        <taxon>Agaricomycotina</taxon>
        <taxon>Agaricomycetes</taxon>
        <taxon>Polyporales</taxon>
        <taxon>Phanerochaetaceae</taxon>
        <taxon>Phanerochaete</taxon>
    </lineage>
</organism>
<dbReference type="AlphaFoldDB" id="K5V7L4"/>
<keyword evidence="2" id="KW-1185">Reference proteome</keyword>
<dbReference type="InParanoid" id="K5V7L4"/>
<name>K5V7L4_PHACS</name>
<dbReference type="RefSeq" id="XP_007391355.1">
    <property type="nucleotide sequence ID" value="XM_007391293.1"/>
</dbReference>
<sequence length="151" mass="16795">MEALLGVSTPKIANVTTSEPIWGVYAAELSSTGFGYSMWFPEPLEDGSSPEKGDVGYIYQGRFRCLFNVAKRPEDHAKQLLYSYTVLDYDKRLDKVVRDVLQMKIISSQGIMTMTVQASENICSLAGSNVGYRFIPTDLDSLIPNSVFPHT</sequence>
<reference evidence="1 2" key="1">
    <citation type="journal article" date="2012" name="BMC Genomics">
        <title>Comparative genomics of the white-rot fungi, Phanerochaete carnosa and P. chrysosporium, to elucidate the genetic basis of the distinct wood types they colonize.</title>
        <authorList>
            <person name="Suzuki H."/>
            <person name="MacDonald J."/>
            <person name="Syed K."/>
            <person name="Salamov A."/>
            <person name="Hori C."/>
            <person name="Aerts A."/>
            <person name="Henrissat B."/>
            <person name="Wiebenga A."/>
            <person name="vanKuyk P.A."/>
            <person name="Barry K."/>
            <person name="Lindquist E."/>
            <person name="LaButti K."/>
            <person name="Lapidus A."/>
            <person name="Lucas S."/>
            <person name="Coutinho P."/>
            <person name="Gong Y."/>
            <person name="Samejima M."/>
            <person name="Mahadevan R."/>
            <person name="Abou-Zaid M."/>
            <person name="de Vries R.P."/>
            <person name="Igarashi K."/>
            <person name="Yadav J.S."/>
            <person name="Grigoriev I.V."/>
            <person name="Master E.R."/>
        </authorList>
    </citation>
    <scope>NUCLEOTIDE SEQUENCE [LARGE SCALE GENOMIC DNA]</scope>
    <source>
        <strain evidence="1 2">HHB-10118-sp</strain>
    </source>
</reference>
<evidence type="ECO:0000313" key="2">
    <source>
        <dbReference type="Proteomes" id="UP000008370"/>
    </source>
</evidence>
<proteinExistence type="predicted"/>
<dbReference type="OrthoDB" id="3222453at2759"/>
<accession>K5V7L4</accession>
<evidence type="ECO:0000313" key="1">
    <source>
        <dbReference type="EMBL" id="EKM58761.1"/>
    </source>
</evidence>
<protein>
    <submittedName>
        <fullName evidence="1">Uncharacterized protein</fullName>
    </submittedName>
</protein>
<dbReference type="KEGG" id="pco:PHACADRAFT_191104"/>
<gene>
    <name evidence="1" type="ORF">PHACADRAFT_191104</name>
</gene>
<dbReference type="HOGENOM" id="CLU_1732118_0_0_1"/>